<dbReference type="Proteomes" id="UP001186974">
    <property type="component" value="Unassembled WGS sequence"/>
</dbReference>
<protein>
    <submittedName>
        <fullName evidence="1">Uncharacterized protein</fullName>
    </submittedName>
</protein>
<accession>A0ACC3DK62</accession>
<dbReference type="EMBL" id="JAWDJW010003334">
    <property type="protein sequence ID" value="KAK3076982.1"/>
    <property type="molecule type" value="Genomic_DNA"/>
</dbReference>
<comment type="caution">
    <text evidence="1">The sequence shown here is derived from an EMBL/GenBank/DDBJ whole genome shotgun (WGS) entry which is preliminary data.</text>
</comment>
<evidence type="ECO:0000313" key="2">
    <source>
        <dbReference type="Proteomes" id="UP001186974"/>
    </source>
</evidence>
<name>A0ACC3DK62_9PEZI</name>
<feature type="non-terminal residue" evidence="1">
    <location>
        <position position="297"/>
    </location>
</feature>
<evidence type="ECO:0000313" key="1">
    <source>
        <dbReference type="EMBL" id="KAK3076982.1"/>
    </source>
</evidence>
<gene>
    <name evidence="1" type="ORF">LTS18_011497</name>
</gene>
<keyword evidence="2" id="KW-1185">Reference proteome</keyword>
<reference evidence="1" key="1">
    <citation type="submission" date="2024-09" db="EMBL/GenBank/DDBJ databases">
        <title>Black Yeasts Isolated from many extreme environments.</title>
        <authorList>
            <person name="Coleine C."/>
            <person name="Stajich J.E."/>
            <person name="Selbmann L."/>
        </authorList>
    </citation>
    <scope>NUCLEOTIDE SEQUENCE</scope>
    <source>
        <strain evidence="1">CCFEE 5737</strain>
    </source>
</reference>
<organism evidence="1 2">
    <name type="scientific">Coniosporium uncinatum</name>
    <dbReference type="NCBI Taxonomy" id="93489"/>
    <lineage>
        <taxon>Eukaryota</taxon>
        <taxon>Fungi</taxon>
        <taxon>Dikarya</taxon>
        <taxon>Ascomycota</taxon>
        <taxon>Pezizomycotina</taxon>
        <taxon>Dothideomycetes</taxon>
        <taxon>Dothideomycetes incertae sedis</taxon>
        <taxon>Coniosporium</taxon>
    </lineage>
</organism>
<sequence length="297" mass="33124">MSPLASNVMNVDDPARFSESELSDAKEVAPIQPLSSDSASPVMEDEDAEQDVQMTSPSSQDEDAEGSEDGDYSAEIPAVPQSDDARADRSSTEQSQRPAKRKASVDDDEHMQMNPELYGLRRRPVTRKPSHSSRAATPDFPSSDADSDDEVYAGSRRQMLTKKQKRHQQQVAQGLAAPTHAEVRFSTRRAAKVANYNEEEMEAFSEEDSDAQTPNYWAGGVEDAGPAVDQVLTFKLKEESADTPTEDLDKHDYLYLIKWQDQAHIHASWEALKDLAGYKGARRVENYFKKNILPEIE</sequence>
<proteinExistence type="predicted"/>